<keyword evidence="2" id="KW-0479">Metal-binding</keyword>
<feature type="domain" description="DDE Tnp4" evidence="3">
    <location>
        <begin position="283"/>
        <end position="413"/>
    </location>
</feature>
<protein>
    <recommendedName>
        <fullName evidence="7">DDE Tnp4 domain-containing protein</fullName>
    </recommendedName>
</protein>
<comment type="caution">
    <text evidence="5">The sequence shown here is derived from an EMBL/GenBank/DDBJ whole genome shotgun (WGS) entry which is preliminary data.</text>
</comment>
<dbReference type="EMBL" id="JALNTZ010000005">
    <property type="protein sequence ID" value="KAJ3651638.1"/>
    <property type="molecule type" value="Genomic_DNA"/>
</dbReference>
<name>A0AA38MCY7_9CUCU</name>
<evidence type="ECO:0000256" key="1">
    <source>
        <dbReference type="ARBA" id="ARBA00001968"/>
    </source>
</evidence>
<evidence type="ECO:0000259" key="3">
    <source>
        <dbReference type="Pfam" id="PF13359"/>
    </source>
</evidence>
<dbReference type="Pfam" id="PF13613">
    <property type="entry name" value="HTH_Tnp_4"/>
    <property type="match status" value="1"/>
</dbReference>
<dbReference type="Proteomes" id="UP001168821">
    <property type="component" value="Unassembled WGS sequence"/>
</dbReference>
<reference evidence="5" key="1">
    <citation type="journal article" date="2023" name="G3 (Bethesda)">
        <title>Whole genome assemblies of Zophobas morio and Tenebrio molitor.</title>
        <authorList>
            <person name="Kaur S."/>
            <person name="Stinson S.A."/>
            <person name="diCenzo G.C."/>
        </authorList>
    </citation>
    <scope>NUCLEOTIDE SEQUENCE</scope>
    <source>
        <strain evidence="5">QUZm001</strain>
    </source>
</reference>
<evidence type="ECO:0000313" key="5">
    <source>
        <dbReference type="EMBL" id="KAJ3651638.1"/>
    </source>
</evidence>
<accession>A0AA38MCY7</accession>
<keyword evidence="6" id="KW-1185">Reference proteome</keyword>
<evidence type="ECO:0000256" key="2">
    <source>
        <dbReference type="ARBA" id="ARBA00022723"/>
    </source>
</evidence>
<dbReference type="GO" id="GO:0046872">
    <property type="term" value="F:metal ion binding"/>
    <property type="evidence" value="ECO:0007669"/>
    <property type="project" value="UniProtKB-KW"/>
</dbReference>
<dbReference type="AlphaFoldDB" id="A0AA38MCY7"/>
<evidence type="ECO:0000259" key="4">
    <source>
        <dbReference type="Pfam" id="PF13613"/>
    </source>
</evidence>
<feature type="domain" description="Transposase Helix-turn-helix" evidence="4">
    <location>
        <begin position="211"/>
        <end position="253"/>
    </location>
</feature>
<gene>
    <name evidence="5" type="ORF">Zmor_017664</name>
</gene>
<dbReference type="Pfam" id="PF13359">
    <property type="entry name" value="DDE_Tnp_4"/>
    <property type="match status" value="1"/>
</dbReference>
<dbReference type="PANTHER" id="PTHR23080">
    <property type="entry name" value="THAP DOMAIN PROTEIN"/>
    <property type="match status" value="1"/>
</dbReference>
<comment type="cofactor">
    <cofactor evidence="1">
        <name>a divalent metal cation</name>
        <dbReference type="ChEBI" id="CHEBI:60240"/>
    </cofactor>
</comment>
<organism evidence="5 6">
    <name type="scientific">Zophobas morio</name>
    <dbReference type="NCBI Taxonomy" id="2755281"/>
    <lineage>
        <taxon>Eukaryota</taxon>
        <taxon>Metazoa</taxon>
        <taxon>Ecdysozoa</taxon>
        <taxon>Arthropoda</taxon>
        <taxon>Hexapoda</taxon>
        <taxon>Insecta</taxon>
        <taxon>Pterygota</taxon>
        <taxon>Neoptera</taxon>
        <taxon>Endopterygota</taxon>
        <taxon>Coleoptera</taxon>
        <taxon>Polyphaga</taxon>
        <taxon>Cucujiformia</taxon>
        <taxon>Tenebrionidae</taxon>
        <taxon>Zophobas</taxon>
    </lineage>
</organism>
<proteinExistence type="predicted"/>
<evidence type="ECO:0008006" key="7">
    <source>
        <dbReference type="Google" id="ProtNLM"/>
    </source>
</evidence>
<dbReference type="InterPro" id="IPR027806">
    <property type="entry name" value="HARBI1_dom"/>
</dbReference>
<dbReference type="PANTHER" id="PTHR23080:SF144">
    <property type="entry name" value="SPINDLE AND KINETOCHORE ASSOCIATED COMPLEX SUBUNIT 3"/>
    <property type="match status" value="1"/>
</dbReference>
<sequence length="413" mass="47096">MENYWRWKIQGGRKRMKTDAVPTLNKRTKLSTENEENFPDESLSQIRNPNRNVFIIPQKKYYSDMSISVKPATEHKAIQCRSVNSKNCGTSTPLREFCTRGCSPAFNEKVGGKITVRTFIKSDSEAMSVISTSLNSSTSDDYDLPSSVTPSDTDDNEVHDALVHQMQALALKVNTHLLSIKPVFYLGLGKDCYFVINTMQQLINCPVNHIYIVLKRIRTNRTFAELSDDFGMSESHLSRVFSRSLPLVYILMKTLINTHEREKVKLLLHIPFRARYSKVHFIIDCLEIEIQKPGNPVKQALTWSEYKKCNTIKYLIASTPNGVVNFISEGYGGRSTDAFIVEHSGFLEKLIPNTAVMADRGFKNIEYLLIQRRCVLVRPPSVATGVKSTKEEVTETRRIASLRIHVERVIRRL</sequence>
<evidence type="ECO:0000313" key="6">
    <source>
        <dbReference type="Proteomes" id="UP001168821"/>
    </source>
</evidence>
<dbReference type="InterPro" id="IPR027805">
    <property type="entry name" value="Transposase_HTH_dom"/>
</dbReference>